<name>A0A5P1F8A7_ASPOF</name>
<protein>
    <recommendedName>
        <fullName evidence="4">FAD-binding domain-containing protein</fullName>
    </recommendedName>
</protein>
<dbReference type="Proteomes" id="UP000243459">
    <property type="component" value="Chromosome 4"/>
</dbReference>
<dbReference type="AlphaFoldDB" id="A0A5P1F8A7"/>
<evidence type="ECO:0000256" key="2">
    <source>
        <dbReference type="ARBA" id="ARBA00023033"/>
    </source>
</evidence>
<feature type="domain" description="FAD-binding" evidence="4">
    <location>
        <begin position="6"/>
        <end position="347"/>
    </location>
</feature>
<keyword evidence="2" id="KW-0503">Monooxygenase</keyword>
<dbReference type="Gramene" id="ONK73627">
    <property type="protein sequence ID" value="ONK73627"/>
    <property type="gene ID" value="A4U43_C04F33590"/>
</dbReference>
<evidence type="ECO:0000313" key="5">
    <source>
        <dbReference type="EMBL" id="ONK73627.1"/>
    </source>
</evidence>
<evidence type="ECO:0000313" key="6">
    <source>
        <dbReference type="Proteomes" id="UP000243459"/>
    </source>
</evidence>
<proteinExistence type="inferred from homology"/>
<dbReference type="GO" id="GO:0071949">
    <property type="term" value="F:FAD binding"/>
    <property type="evidence" value="ECO:0007669"/>
    <property type="project" value="InterPro"/>
</dbReference>
<comment type="similarity">
    <text evidence="3">Belongs to the 3-hydroxybenzoate 6-hydroxylase family.</text>
</comment>
<dbReference type="PANTHER" id="PTHR45934:SF28">
    <property type="entry name" value="OS03G0153100 PROTEIN"/>
    <property type="match status" value="1"/>
</dbReference>
<evidence type="ECO:0000256" key="1">
    <source>
        <dbReference type="ARBA" id="ARBA00023002"/>
    </source>
</evidence>
<evidence type="ECO:0000259" key="4">
    <source>
        <dbReference type="Pfam" id="PF01494"/>
    </source>
</evidence>
<dbReference type="InterPro" id="IPR036188">
    <property type="entry name" value="FAD/NAD-bd_sf"/>
</dbReference>
<dbReference type="OMA" id="NWIGVAQ"/>
<sequence length="395" mass="43386">MEAVEEVVIVGAGLSGVATALGLHRKGIKSLVLESSESLRASGFALTTWTNAWRALDALGVGDSLRRQSLRLEREIATSASSGAITSQQILTTRGKIGEHEVRCVRRNLLLEALARELPQGTIRFSSKVVSIEEDGNLKILHLVDGSILRAKVLVGCDGVNSLVAKFLGLNKPSFTGRNASRGFTVFPDGHGFRPRFHQYFGEGFRCGYLPCDDESIYWFFTWTPSPRDEEVEDAAKMKNFILNKLKTSKAPEQMAQIVSNGEMGTVVSSPLRFRNPFELLTGNITDGHVCVTGDALHPMTPDLGQGGCSALEDGVTLARCLGEVILNGERIEGGLMKYAKERRWRSFDLIVRSYVLGFVQESSGWVMNFLRDKCLAGFLDGQYLKKADFDCGKI</sequence>
<dbReference type="GO" id="GO:0004497">
    <property type="term" value="F:monooxygenase activity"/>
    <property type="evidence" value="ECO:0007669"/>
    <property type="project" value="UniProtKB-KW"/>
</dbReference>
<dbReference type="SUPFAM" id="SSF51905">
    <property type="entry name" value="FAD/NAD(P)-binding domain"/>
    <property type="match status" value="1"/>
</dbReference>
<dbReference type="InterPro" id="IPR002938">
    <property type="entry name" value="FAD-bd"/>
</dbReference>
<reference evidence="6" key="1">
    <citation type="journal article" date="2017" name="Nat. Commun.">
        <title>The asparagus genome sheds light on the origin and evolution of a young Y chromosome.</title>
        <authorList>
            <person name="Harkess A."/>
            <person name="Zhou J."/>
            <person name="Xu C."/>
            <person name="Bowers J.E."/>
            <person name="Van der Hulst R."/>
            <person name="Ayyampalayam S."/>
            <person name="Mercati F."/>
            <person name="Riccardi P."/>
            <person name="McKain M.R."/>
            <person name="Kakrana A."/>
            <person name="Tang H."/>
            <person name="Ray J."/>
            <person name="Groenendijk J."/>
            <person name="Arikit S."/>
            <person name="Mathioni S.M."/>
            <person name="Nakano M."/>
            <person name="Shan H."/>
            <person name="Telgmann-Rauber A."/>
            <person name="Kanno A."/>
            <person name="Yue Z."/>
            <person name="Chen H."/>
            <person name="Li W."/>
            <person name="Chen Y."/>
            <person name="Xu X."/>
            <person name="Zhang Y."/>
            <person name="Luo S."/>
            <person name="Chen H."/>
            <person name="Gao J."/>
            <person name="Mao Z."/>
            <person name="Pires J.C."/>
            <person name="Luo M."/>
            <person name="Kudrna D."/>
            <person name="Wing R.A."/>
            <person name="Meyers B.C."/>
            <person name="Yi K."/>
            <person name="Kong H."/>
            <person name="Lavrijsen P."/>
            <person name="Sunseri F."/>
            <person name="Falavigna A."/>
            <person name="Ye Y."/>
            <person name="Leebens-Mack J.H."/>
            <person name="Chen G."/>
        </authorList>
    </citation>
    <scope>NUCLEOTIDE SEQUENCE [LARGE SCALE GENOMIC DNA]</scope>
    <source>
        <strain evidence="6">cv. DH0086</strain>
    </source>
</reference>
<dbReference type="InterPro" id="IPR044560">
    <property type="entry name" value="MOase"/>
</dbReference>
<gene>
    <name evidence="5" type="ORF">A4U43_C04F33590</name>
</gene>
<dbReference type="Gene3D" id="3.50.50.60">
    <property type="entry name" value="FAD/NAD(P)-binding domain"/>
    <property type="match status" value="1"/>
</dbReference>
<organism evidence="5 6">
    <name type="scientific">Asparagus officinalis</name>
    <name type="common">Garden asparagus</name>
    <dbReference type="NCBI Taxonomy" id="4686"/>
    <lineage>
        <taxon>Eukaryota</taxon>
        <taxon>Viridiplantae</taxon>
        <taxon>Streptophyta</taxon>
        <taxon>Embryophyta</taxon>
        <taxon>Tracheophyta</taxon>
        <taxon>Spermatophyta</taxon>
        <taxon>Magnoliopsida</taxon>
        <taxon>Liliopsida</taxon>
        <taxon>Asparagales</taxon>
        <taxon>Asparagaceae</taxon>
        <taxon>Asparagoideae</taxon>
        <taxon>Asparagus</taxon>
    </lineage>
</organism>
<dbReference type="PRINTS" id="PR00420">
    <property type="entry name" value="RNGMNOXGNASE"/>
</dbReference>
<dbReference type="OrthoDB" id="655030at2759"/>
<accession>A0A5P1F8A7</accession>
<evidence type="ECO:0000256" key="3">
    <source>
        <dbReference type="ARBA" id="ARBA00024018"/>
    </source>
</evidence>
<dbReference type="Pfam" id="PF01494">
    <property type="entry name" value="FAD_binding_3"/>
    <property type="match status" value="1"/>
</dbReference>
<dbReference type="EMBL" id="CM007384">
    <property type="protein sequence ID" value="ONK73627.1"/>
    <property type="molecule type" value="Genomic_DNA"/>
</dbReference>
<keyword evidence="1" id="KW-0560">Oxidoreductase</keyword>
<keyword evidence="6" id="KW-1185">Reference proteome</keyword>
<dbReference type="PANTHER" id="PTHR45934">
    <property type="entry name" value="FAD/NAD(P)-BINDING OXIDOREDUCTASE FAMILY PROTEIN"/>
    <property type="match status" value="1"/>
</dbReference>